<name>A0A0W0TVM5_LEGER</name>
<gene>
    <name evidence="2" type="ORF">Lery_0411</name>
</gene>
<proteinExistence type="predicted"/>
<protein>
    <submittedName>
        <fullName evidence="2">Uncharacterized protein</fullName>
    </submittedName>
</protein>
<evidence type="ECO:0000313" key="2">
    <source>
        <dbReference type="EMBL" id="KTC99510.1"/>
    </source>
</evidence>
<accession>A0A0W0TVM5</accession>
<keyword evidence="1" id="KW-1133">Transmembrane helix</keyword>
<sequence length="255" mass="27195">MFMEPYLLCSLVMVLLSRTVADGLMIGLLMSLDAMDGVMGLDGCIPGLDVVLPAVVWGLVEIPCFEPPFEPCIMLDDVPGLFIPTEDVLFAIVGLAVVLARDAVLCVPVAIFLVAVDGFALVLAVVVLAFDAVIFLAAIGFLAVTVFLTELLFAVRLIGLADLLRVLFALDATFFIELLLALEADFLVDVDLLMPVVALDAEAVLRDAVLLAGDAVLLADAVFLVVVVLGLDVPLPELLMLEPRVRAMDWPCCIA</sequence>
<comment type="caution">
    <text evidence="2">The sequence shown here is derived from an EMBL/GenBank/DDBJ whole genome shotgun (WGS) entry which is preliminary data.</text>
</comment>
<dbReference type="EMBL" id="LNYA01000003">
    <property type="protein sequence ID" value="KTC99510.1"/>
    <property type="molecule type" value="Genomic_DNA"/>
</dbReference>
<feature type="transmembrane region" description="Helical" evidence="1">
    <location>
        <begin position="208"/>
        <end position="231"/>
    </location>
</feature>
<evidence type="ECO:0000313" key="3">
    <source>
        <dbReference type="Proteomes" id="UP000054773"/>
    </source>
</evidence>
<keyword evidence="1" id="KW-0812">Transmembrane</keyword>
<feature type="transmembrane region" description="Helical" evidence="1">
    <location>
        <begin position="167"/>
        <end position="188"/>
    </location>
</feature>
<evidence type="ECO:0000256" key="1">
    <source>
        <dbReference type="SAM" id="Phobius"/>
    </source>
</evidence>
<reference evidence="2 3" key="1">
    <citation type="submission" date="2015-11" db="EMBL/GenBank/DDBJ databases">
        <title>Genomic analysis of 38 Legionella species identifies large and diverse effector repertoires.</title>
        <authorList>
            <person name="Burstein D."/>
            <person name="Amaro F."/>
            <person name="Zusman T."/>
            <person name="Lifshitz Z."/>
            <person name="Cohen O."/>
            <person name="Gilbert J.A."/>
            <person name="Pupko T."/>
            <person name="Shuman H.A."/>
            <person name="Segal G."/>
        </authorList>
    </citation>
    <scope>NUCLEOTIDE SEQUENCE [LARGE SCALE GENOMIC DNA]</scope>
    <source>
        <strain evidence="2 3">SE-32A-C8</strain>
    </source>
</reference>
<feature type="transmembrane region" description="Helical" evidence="1">
    <location>
        <begin position="107"/>
        <end position="128"/>
    </location>
</feature>
<dbReference type="Proteomes" id="UP000054773">
    <property type="component" value="Unassembled WGS sequence"/>
</dbReference>
<feature type="transmembrane region" description="Helical" evidence="1">
    <location>
        <begin position="81"/>
        <end position="100"/>
    </location>
</feature>
<dbReference type="AlphaFoldDB" id="A0A0W0TVM5"/>
<feature type="transmembrane region" description="Helical" evidence="1">
    <location>
        <begin position="134"/>
        <end position="155"/>
    </location>
</feature>
<keyword evidence="3" id="KW-1185">Reference proteome</keyword>
<keyword evidence="1" id="KW-0472">Membrane</keyword>
<organism evidence="2 3">
    <name type="scientific">Legionella erythra</name>
    <dbReference type="NCBI Taxonomy" id="448"/>
    <lineage>
        <taxon>Bacteria</taxon>
        <taxon>Pseudomonadati</taxon>
        <taxon>Pseudomonadota</taxon>
        <taxon>Gammaproteobacteria</taxon>
        <taxon>Legionellales</taxon>
        <taxon>Legionellaceae</taxon>
        <taxon>Legionella</taxon>
    </lineage>
</organism>
<dbReference type="PATRIC" id="fig|448.7.peg.427"/>